<dbReference type="SUPFAM" id="SSF55103">
    <property type="entry name" value="FAD-linked oxidases, C-terminal domain"/>
    <property type="match status" value="1"/>
</dbReference>
<organism evidence="4 5">
    <name type="scientific">Gemmobacter denitrificans</name>
    <dbReference type="NCBI Taxonomy" id="3123040"/>
    <lineage>
        <taxon>Bacteria</taxon>
        <taxon>Pseudomonadati</taxon>
        <taxon>Pseudomonadota</taxon>
        <taxon>Alphaproteobacteria</taxon>
        <taxon>Rhodobacterales</taxon>
        <taxon>Paracoccaceae</taxon>
        <taxon>Gemmobacter</taxon>
    </lineage>
</organism>
<dbReference type="InterPro" id="IPR036318">
    <property type="entry name" value="FAD-bd_PCMH-like_sf"/>
</dbReference>
<evidence type="ECO:0000256" key="1">
    <source>
        <dbReference type="ARBA" id="ARBA00022630"/>
    </source>
</evidence>
<evidence type="ECO:0000256" key="2">
    <source>
        <dbReference type="ARBA" id="ARBA00022827"/>
    </source>
</evidence>
<dbReference type="InterPro" id="IPR016169">
    <property type="entry name" value="FAD-bd_PCMH_sub2"/>
</dbReference>
<dbReference type="InterPro" id="IPR016166">
    <property type="entry name" value="FAD-bd_PCMH"/>
</dbReference>
<dbReference type="PANTHER" id="PTHR11748:SF103">
    <property type="entry name" value="GLYCOLATE OXIDASE SUBUNIT GLCE"/>
    <property type="match status" value="1"/>
</dbReference>
<name>A0ABU8BU84_9RHOB</name>
<protein>
    <submittedName>
        <fullName evidence="4">FAD-binding protein</fullName>
    </submittedName>
</protein>
<reference evidence="4" key="1">
    <citation type="submission" date="2024-02" db="EMBL/GenBank/DDBJ databases">
        <title>Genome sequences of strain Gemmobacter sp. JM10B15.</title>
        <authorList>
            <person name="Zhang M."/>
        </authorList>
    </citation>
    <scope>NUCLEOTIDE SEQUENCE</scope>
    <source>
        <strain evidence="4">JM10B15</strain>
    </source>
</reference>
<keyword evidence="2" id="KW-0274">FAD</keyword>
<proteinExistence type="predicted"/>
<dbReference type="RefSeq" id="WP_335422035.1">
    <property type="nucleotide sequence ID" value="NZ_JBALHR010000004.1"/>
</dbReference>
<dbReference type="Pfam" id="PF01565">
    <property type="entry name" value="FAD_binding_4"/>
    <property type="match status" value="1"/>
</dbReference>
<accession>A0ABU8BU84</accession>
<keyword evidence="1" id="KW-0285">Flavoprotein</keyword>
<dbReference type="Proteomes" id="UP001431963">
    <property type="component" value="Unassembled WGS sequence"/>
</dbReference>
<evidence type="ECO:0000313" key="4">
    <source>
        <dbReference type="EMBL" id="MEH7828252.1"/>
    </source>
</evidence>
<comment type="caution">
    <text evidence="4">The sequence shown here is derived from an EMBL/GenBank/DDBJ whole genome shotgun (WGS) entry which is preliminary data.</text>
</comment>
<evidence type="ECO:0000259" key="3">
    <source>
        <dbReference type="PROSITE" id="PS51387"/>
    </source>
</evidence>
<dbReference type="PROSITE" id="PS51387">
    <property type="entry name" value="FAD_PCMH"/>
    <property type="match status" value="1"/>
</dbReference>
<dbReference type="PANTHER" id="PTHR11748">
    <property type="entry name" value="D-LACTATE DEHYDROGENASE"/>
    <property type="match status" value="1"/>
</dbReference>
<dbReference type="Gene3D" id="3.30.465.10">
    <property type="match status" value="1"/>
</dbReference>
<gene>
    <name evidence="4" type="ORF">V6590_08820</name>
</gene>
<dbReference type="InterPro" id="IPR016164">
    <property type="entry name" value="FAD-linked_Oxase-like_C"/>
</dbReference>
<dbReference type="InterPro" id="IPR006094">
    <property type="entry name" value="Oxid_FAD_bind_N"/>
</dbReference>
<feature type="domain" description="FAD-binding PCMH-type" evidence="3">
    <location>
        <begin position="1"/>
        <end position="171"/>
    </location>
</feature>
<dbReference type="SUPFAM" id="SSF56176">
    <property type="entry name" value="FAD-binding/transporter-associated domain-like"/>
    <property type="match status" value="1"/>
</dbReference>
<evidence type="ECO:0000313" key="5">
    <source>
        <dbReference type="Proteomes" id="UP001431963"/>
    </source>
</evidence>
<dbReference type="EMBL" id="JBALHR010000004">
    <property type="protein sequence ID" value="MEH7828252.1"/>
    <property type="molecule type" value="Genomic_DNA"/>
</dbReference>
<keyword evidence="5" id="KW-1185">Reference proteome</keyword>
<sequence length="362" mass="37285">MRPNDETELAEMIRATEAPLRVQGGGTRGALGPGAVLETGGLCGVRLYEPGALTLVAAAGTSLAEVEAVLAAEGQRLAFEVPDLRALLGREGASTLGGVVAENAAGPRRVAVGAARDFLLGVAFVDGRGDLIRNGGRVMKNVTGYDLVKLMAGSRGQLGVLTEVALKVLPRPEAVVTLLLPGLDIGQAVAAMAAALGSPFEVTGAAHLPEAGTYLRLEGFAGSVAYRRDRLAALLRPFGLAEEVADPWGQIRDVAPFAGRAGDVWRLHLRPSEAAGVVARIGAEAVMLDWGGGLIWALMEPGADLRARAGAFQGHALRLRGAADTAPLPPVLAGLSDGLRHQFDPRGIFAPSSTLAQTTAGN</sequence>